<comment type="caution">
    <text evidence="1">The sequence shown here is derived from an EMBL/GenBank/DDBJ whole genome shotgun (WGS) entry which is preliminary data.</text>
</comment>
<organism evidence="1">
    <name type="scientific">Mycobacterium xenopi 4042</name>
    <dbReference type="NCBI Taxonomy" id="1299334"/>
    <lineage>
        <taxon>Bacteria</taxon>
        <taxon>Bacillati</taxon>
        <taxon>Actinomycetota</taxon>
        <taxon>Actinomycetes</taxon>
        <taxon>Mycobacteriales</taxon>
        <taxon>Mycobacteriaceae</taxon>
        <taxon>Mycobacterium</taxon>
    </lineage>
</organism>
<protein>
    <submittedName>
        <fullName evidence="1">Uncharacterized protein</fullName>
    </submittedName>
</protein>
<dbReference type="EMBL" id="JAOB01000081">
    <property type="protein sequence ID" value="EUA13649.1"/>
    <property type="molecule type" value="Genomic_DNA"/>
</dbReference>
<sequence>MISFGVMRSRAHSKWRTAAIAPASSGGSAISPKIRYIKPRLTRCAVSNRSAISTRNALPTTPEDVSRKTPWAASMASRAAVIRSRASVALTRGFMPRSYGAPTTNPAARNISKQKL</sequence>
<dbReference type="AlphaFoldDB" id="X7Z2R7"/>
<accession>X7Z2R7</accession>
<dbReference type="PATRIC" id="fig|1299334.3.peg.8536"/>
<proteinExistence type="predicted"/>
<reference evidence="1" key="1">
    <citation type="submission" date="2014-01" db="EMBL/GenBank/DDBJ databases">
        <authorList>
            <person name="Brown-Elliot B."/>
            <person name="Wallace R."/>
            <person name="Lenaerts A."/>
            <person name="Ordway D."/>
            <person name="DeGroote M.A."/>
            <person name="Parker T."/>
            <person name="Sizemore C."/>
            <person name="Tallon L.J."/>
            <person name="Sadzewicz L.K."/>
            <person name="Sengamalay N."/>
            <person name="Fraser C.M."/>
            <person name="Hine E."/>
            <person name="Shefchek K.A."/>
            <person name="Das S.P."/>
            <person name="Tettelin H."/>
        </authorList>
    </citation>
    <scope>NUCLEOTIDE SEQUENCE [LARGE SCALE GENOMIC DNA]</scope>
    <source>
        <strain evidence="1">4042</strain>
    </source>
</reference>
<evidence type="ECO:0000313" key="1">
    <source>
        <dbReference type="EMBL" id="EUA13649.1"/>
    </source>
</evidence>
<gene>
    <name evidence="1" type="ORF">I553_6768</name>
</gene>
<name>X7Z2R7_MYCXE</name>